<accession>A0ABW4JX96</accession>
<evidence type="ECO:0000313" key="2">
    <source>
        <dbReference type="EMBL" id="MFD1696299.1"/>
    </source>
</evidence>
<organism evidence="2 3">
    <name type="scientific">Roseibium aestuarii</name>
    <dbReference type="NCBI Taxonomy" id="2600299"/>
    <lineage>
        <taxon>Bacteria</taxon>
        <taxon>Pseudomonadati</taxon>
        <taxon>Pseudomonadota</taxon>
        <taxon>Alphaproteobacteria</taxon>
        <taxon>Hyphomicrobiales</taxon>
        <taxon>Stappiaceae</taxon>
        <taxon>Roseibium</taxon>
    </lineage>
</organism>
<gene>
    <name evidence="2" type="ORF">ACFSC7_12290</name>
</gene>
<evidence type="ECO:0000256" key="1">
    <source>
        <dbReference type="SAM" id="Phobius"/>
    </source>
</evidence>
<name>A0ABW4JX96_9HYPH</name>
<feature type="transmembrane region" description="Helical" evidence="1">
    <location>
        <begin position="166"/>
        <end position="190"/>
    </location>
</feature>
<keyword evidence="1" id="KW-1133">Transmembrane helix</keyword>
<dbReference type="RefSeq" id="WP_149893122.1">
    <property type="nucleotide sequence ID" value="NZ_JBHUFA010000004.1"/>
</dbReference>
<keyword evidence="3" id="KW-1185">Reference proteome</keyword>
<reference evidence="3" key="1">
    <citation type="journal article" date="2019" name="Int. J. Syst. Evol. Microbiol.">
        <title>The Global Catalogue of Microorganisms (GCM) 10K type strain sequencing project: providing services to taxonomists for standard genome sequencing and annotation.</title>
        <authorList>
            <consortium name="The Broad Institute Genomics Platform"/>
            <consortium name="The Broad Institute Genome Sequencing Center for Infectious Disease"/>
            <person name="Wu L."/>
            <person name="Ma J."/>
        </authorList>
    </citation>
    <scope>NUCLEOTIDE SEQUENCE [LARGE SCALE GENOMIC DNA]</scope>
    <source>
        <strain evidence="3">JCM 3369</strain>
    </source>
</reference>
<comment type="caution">
    <text evidence="2">The sequence shown here is derived from an EMBL/GenBank/DDBJ whole genome shotgun (WGS) entry which is preliminary data.</text>
</comment>
<sequence>MSEMPDNIVPHARVRSLRDAIRKVQLGEVERSDVVVELQDAEKARLELLAEEMQDVFREIPDDDDQFTLQIATGSTARFWVDVTSHVVMGGDRKTYRFVKDTRLGRMVVLETASVDDMADCLTEYIAERILEREKAIEGDWLNARLRQANAGAPRRSLHKGRGSSWLALSATFLIGLLMGVLGLFAYAWFANPL</sequence>
<dbReference type="Proteomes" id="UP001597327">
    <property type="component" value="Unassembled WGS sequence"/>
</dbReference>
<keyword evidence="1" id="KW-0472">Membrane</keyword>
<evidence type="ECO:0000313" key="3">
    <source>
        <dbReference type="Proteomes" id="UP001597327"/>
    </source>
</evidence>
<proteinExistence type="predicted"/>
<dbReference type="EMBL" id="JBHUFA010000004">
    <property type="protein sequence ID" value="MFD1696299.1"/>
    <property type="molecule type" value="Genomic_DNA"/>
</dbReference>
<protein>
    <submittedName>
        <fullName evidence="2">Uncharacterized protein</fullName>
    </submittedName>
</protein>
<keyword evidence="1" id="KW-0812">Transmembrane</keyword>